<dbReference type="EMBL" id="CM047903">
    <property type="protein sequence ID" value="KAJ0092275.1"/>
    <property type="molecule type" value="Genomic_DNA"/>
</dbReference>
<sequence length="80" mass="9051">MDMSIALPEECVSQIISLTSPRDACEVSEVSPLFKSAADARSYCPLDYQEILSNLVSSSELFHCPRGIFFSTYQKWYYGK</sequence>
<organism evidence="1 2">
    <name type="scientific">Pistacia atlantica</name>
    <dbReference type="NCBI Taxonomy" id="434234"/>
    <lineage>
        <taxon>Eukaryota</taxon>
        <taxon>Viridiplantae</taxon>
        <taxon>Streptophyta</taxon>
        <taxon>Embryophyta</taxon>
        <taxon>Tracheophyta</taxon>
        <taxon>Spermatophyta</taxon>
        <taxon>Magnoliopsida</taxon>
        <taxon>eudicotyledons</taxon>
        <taxon>Gunneridae</taxon>
        <taxon>Pentapetalae</taxon>
        <taxon>rosids</taxon>
        <taxon>malvids</taxon>
        <taxon>Sapindales</taxon>
        <taxon>Anacardiaceae</taxon>
        <taxon>Pistacia</taxon>
    </lineage>
</organism>
<keyword evidence="2" id="KW-1185">Reference proteome</keyword>
<evidence type="ECO:0000313" key="2">
    <source>
        <dbReference type="Proteomes" id="UP001164250"/>
    </source>
</evidence>
<proteinExistence type="predicted"/>
<accession>A0ACC1B049</accession>
<name>A0ACC1B049_9ROSI</name>
<evidence type="ECO:0000313" key="1">
    <source>
        <dbReference type="EMBL" id="KAJ0092275.1"/>
    </source>
</evidence>
<protein>
    <submittedName>
        <fullName evidence="1">Uncharacterized protein</fullName>
    </submittedName>
</protein>
<comment type="caution">
    <text evidence="1">The sequence shown here is derived from an EMBL/GenBank/DDBJ whole genome shotgun (WGS) entry which is preliminary data.</text>
</comment>
<dbReference type="Proteomes" id="UP001164250">
    <property type="component" value="Chromosome 7"/>
</dbReference>
<gene>
    <name evidence="1" type="ORF">Patl1_25933</name>
</gene>
<reference evidence="2" key="1">
    <citation type="journal article" date="2023" name="G3 (Bethesda)">
        <title>Genome assembly and association tests identify interacting loci associated with vigor, precocity, and sex in interspecific pistachio rootstocks.</title>
        <authorList>
            <person name="Palmer W."/>
            <person name="Jacygrad E."/>
            <person name="Sagayaradj S."/>
            <person name="Cavanaugh K."/>
            <person name="Han R."/>
            <person name="Bertier L."/>
            <person name="Beede B."/>
            <person name="Kafkas S."/>
            <person name="Golino D."/>
            <person name="Preece J."/>
            <person name="Michelmore R."/>
        </authorList>
    </citation>
    <scope>NUCLEOTIDE SEQUENCE [LARGE SCALE GENOMIC DNA]</scope>
</reference>